<reference evidence="9 10" key="1">
    <citation type="submission" date="2020-08" db="EMBL/GenBank/DDBJ databases">
        <title>Genomic Encyclopedia of Type Strains, Phase IV (KMG-IV): sequencing the most valuable type-strain genomes for metagenomic binning, comparative biology and taxonomic classification.</title>
        <authorList>
            <person name="Goeker M."/>
        </authorList>
    </citation>
    <scope>NUCLEOTIDE SEQUENCE [LARGE SCALE GENOMIC DNA]</scope>
    <source>
        <strain evidence="9 10">DSM 17498</strain>
    </source>
</reference>
<evidence type="ECO:0000256" key="3">
    <source>
        <dbReference type="ARBA" id="ARBA00022741"/>
    </source>
</evidence>
<dbReference type="GO" id="GO:0005524">
    <property type="term" value="F:ATP binding"/>
    <property type="evidence" value="ECO:0007669"/>
    <property type="project" value="UniProtKB-KW"/>
</dbReference>
<dbReference type="SUPFAM" id="SSF52540">
    <property type="entry name" value="P-loop containing nucleoside triphosphate hydrolases"/>
    <property type="match status" value="1"/>
</dbReference>
<dbReference type="SMART" id="SM00382">
    <property type="entry name" value="AAA"/>
    <property type="match status" value="1"/>
</dbReference>
<dbReference type="Proteomes" id="UP000521227">
    <property type="component" value="Unassembled WGS sequence"/>
</dbReference>
<feature type="domain" description="ABC transporter" evidence="8">
    <location>
        <begin position="3"/>
        <end position="238"/>
    </location>
</feature>
<evidence type="ECO:0000313" key="9">
    <source>
        <dbReference type="EMBL" id="MBB5053114.1"/>
    </source>
</evidence>
<dbReference type="PROSITE" id="PS00211">
    <property type="entry name" value="ABC_TRANSPORTER_1"/>
    <property type="match status" value="1"/>
</dbReference>
<protein>
    <submittedName>
        <fullName evidence="9">Iron complex transport system ATP-binding protein</fullName>
    </submittedName>
</protein>
<name>A0A840N3D5_9BRAD</name>
<evidence type="ECO:0000256" key="7">
    <source>
        <dbReference type="ARBA" id="ARBA00037066"/>
    </source>
</evidence>
<dbReference type="PROSITE" id="PS50893">
    <property type="entry name" value="ABC_TRANSPORTER_2"/>
    <property type="match status" value="1"/>
</dbReference>
<evidence type="ECO:0000256" key="2">
    <source>
        <dbReference type="ARBA" id="ARBA00022448"/>
    </source>
</evidence>
<sequence length="304" mass="32299">MRLTAHDLAFGYPERPVGTGLNLSIEVGEVLCLLGPNGCGKTTLFKTLLGLLRPQGGGVTLGGDALAGLPRAEIARRIAYVPQAQDTAFPYTVSDLVLMGRVAHRGVFAAPTVEDRTIAQESLAELGIAELAAREVTTLSGGQRQLVIVARAMAQAARLIVMDEPTASLDFGNQVAVLAEIRKLAARGTGVILSTHDPDQAFAVASQVALMQDGVIVAQGTPSEVLTAARLKAVLRYRRAPCRWTDGLRAGLSALTGRCLNWKGRLIEPPLLFARRVETPETQRAVAVVVPVVLPLATFRIAPF</sequence>
<evidence type="ECO:0000256" key="6">
    <source>
        <dbReference type="ARBA" id="ARBA00024722"/>
    </source>
</evidence>
<comment type="function">
    <text evidence="6">Involved in beta-(1--&gt;2)glucan export. Transmembrane domains (TMD) form a pore in the inner membrane and the ATP-binding domain (NBD) is responsible for energy generation.</text>
</comment>
<keyword evidence="2" id="KW-0813">Transport</keyword>
<keyword evidence="3" id="KW-0547">Nucleotide-binding</keyword>
<dbReference type="InterPro" id="IPR003439">
    <property type="entry name" value="ABC_transporter-like_ATP-bd"/>
</dbReference>
<evidence type="ECO:0000256" key="5">
    <source>
        <dbReference type="ARBA" id="ARBA00022967"/>
    </source>
</evidence>
<proteinExistence type="inferred from homology"/>
<evidence type="ECO:0000256" key="4">
    <source>
        <dbReference type="ARBA" id="ARBA00022840"/>
    </source>
</evidence>
<dbReference type="PANTHER" id="PTHR42794">
    <property type="entry name" value="HEMIN IMPORT ATP-BINDING PROTEIN HMUV"/>
    <property type="match status" value="1"/>
</dbReference>
<dbReference type="Pfam" id="PF00005">
    <property type="entry name" value="ABC_tran"/>
    <property type="match status" value="1"/>
</dbReference>
<dbReference type="EMBL" id="JACHIJ010000004">
    <property type="protein sequence ID" value="MBB5053114.1"/>
    <property type="molecule type" value="Genomic_DNA"/>
</dbReference>
<dbReference type="GO" id="GO:0016887">
    <property type="term" value="F:ATP hydrolysis activity"/>
    <property type="evidence" value="ECO:0007669"/>
    <property type="project" value="InterPro"/>
</dbReference>
<dbReference type="RefSeq" id="WP_246395395.1">
    <property type="nucleotide sequence ID" value="NZ_JACHIJ010000004.1"/>
</dbReference>
<dbReference type="AlphaFoldDB" id="A0A840N3D5"/>
<keyword evidence="4 9" id="KW-0067">ATP-binding</keyword>
<evidence type="ECO:0000259" key="8">
    <source>
        <dbReference type="PROSITE" id="PS50893"/>
    </source>
</evidence>
<keyword evidence="5" id="KW-1278">Translocase</keyword>
<dbReference type="FunFam" id="3.40.50.300:FF:000134">
    <property type="entry name" value="Iron-enterobactin ABC transporter ATP-binding protein"/>
    <property type="match status" value="1"/>
</dbReference>
<dbReference type="PANTHER" id="PTHR42794:SF1">
    <property type="entry name" value="HEMIN IMPORT ATP-BINDING PROTEIN HMUV"/>
    <property type="match status" value="1"/>
</dbReference>
<accession>A0A840N3D5</accession>
<dbReference type="Gene3D" id="3.40.50.300">
    <property type="entry name" value="P-loop containing nucleotide triphosphate hydrolases"/>
    <property type="match status" value="1"/>
</dbReference>
<organism evidence="9 10">
    <name type="scientific">Afipia massiliensis</name>
    <dbReference type="NCBI Taxonomy" id="211460"/>
    <lineage>
        <taxon>Bacteria</taxon>
        <taxon>Pseudomonadati</taxon>
        <taxon>Pseudomonadota</taxon>
        <taxon>Alphaproteobacteria</taxon>
        <taxon>Hyphomicrobiales</taxon>
        <taxon>Nitrobacteraceae</taxon>
        <taxon>Afipia</taxon>
    </lineage>
</organism>
<dbReference type="InterPro" id="IPR027417">
    <property type="entry name" value="P-loop_NTPase"/>
</dbReference>
<comment type="similarity">
    <text evidence="1">Belongs to the ABC transporter superfamily.</text>
</comment>
<dbReference type="InterPro" id="IPR017871">
    <property type="entry name" value="ABC_transporter-like_CS"/>
</dbReference>
<comment type="function">
    <text evidence="7">Part of the ABC transporter complex HmuTUV involved in hemin import. Responsible for energy coupling to the transport system.</text>
</comment>
<dbReference type="InterPro" id="IPR003593">
    <property type="entry name" value="AAA+_ATPase"/>
</dbReference>
<comment type="caution">
    <text evidence="9">The sequence shown here is derived from an EMBL/GenBank/DDBJ whole genome shotgun (WGS) entry which is preliminary data.</text>
</comment>
<dbReference type="CDD" id="cd03214">
    <property type="entry name" value="ABC_Iron-Siderophores_B12_Hemin"/>
    <property type="match status" value="1"/>
</dbReference>
<evidence type="ECO:0000313" key="10">
    <source>
        <dbReference type="Proteomes" id="UP000521227"/>
    </source>
</evidence>
<evidence type="ECO:0000256" key="1">
    <source>
        <dbReference type="ARBA" id="ARBA00005417"/>
    </source>
</evidence>
<gene>
    <name evidence="9" type="ORF">HNQ36_003105</name>
</gene>